<dbReference type="NCBIfam" id="NF033898">
    <property type="entry name" value="QWxxN_dom"/>
    <property type="match status" value="2"/>
</dbReference>
<feature type="compositionally biased region" description="Polar residues" evidence="1">
    <location>
        <begin position="1876"/>
        <end position="1885"/>
    </location>
</feature>
<feature type="region of interest" description="Disordered" evidence="1">
    <location>
        <begin position="2285"/>
        <end position="2341"/>
    </location>
</feature>
<reference evidence="2 3" key="1">
    <citation type="submission" date="2021-03" db="EMBL/GenBank/DDBJ databases">
        <authorList>
            <person name="Gilmore M.S."/>
            <person name="Schwartzman J."/>
            <person name="Van Tyne D."/>
            <person name="Martin M."/>
            <person name="Earl A.M."/>
            <person name="Manson A.L."/>
            <person name="Straub T."/>
            <person name="Salamzade R."/>
            <person name="Saavedra J."/>
            <person name="Lebreton F."/>
            <person name="Prichula J."/>
            <person name="Schaufler K."/>
            <person name="Gaca A."/>
            <person name="Sgardioli B."/>
            <person name="Wagenaar J."/>
            <person name="Strong T."/>
        </authorList>
    </citation>
    <scope>NUCLEOTIDE SEQUENCE [LARGE SCALE GENOMIC DNA]</scope>
    <source>
        <strain evidence="2 3">DIV1094</strain>
    </source>
</reference>
<name>A0ABZ2T3Y7_9ENTE</name>
<organism evidence="2 3">
    <name type="scientific">Candidatus Enterococcus mangumiae</name>
    <dbReference type="NCBI Taxonomy" id="2230878"/>
    <lineage>
        <taxon>Bacteria</taxon>
        <taxon>Bacillati</taxon>
        <taxon>Bacillota</taxon>
        <taxon>Bacilli</taxon>
        <taxon>Lactobacillales</taxon>
        <taxon>Enterococcaceae</taxon>
        <taxon>Enterococcus</taxon>
    </lineage>
</organism>
<protein>
    <submittedName>
        <fullName evidence="2">Uncharacterized protein</fullName>
    </submittedName>
</protein>
<evidence type="ECO:0000313" key="2">
    <source>
        <dbReference type="EMBL" id="WYJ80989.1"/>
    </source>
</evidence>
<keyword evidence="3" id="KW-1185">Reference proteome</keyword>
<feature type="compositionally biased region" description="Basic residues" evidence="1">
    <location>
        <begin position="2324"/>
        <end position="2339"/>
    </location>
</feature>
<dbReference type="Proteomes" id="UP000664360">
    <property type="component" value="Chromosome"/>
</dbReference>
<dbReference type="EMBL" id="CP147250">
    <property type="protein sequence ID" value="WYJ80989.1"/>
    <property type="molecule type" value="Genomic_DNA"/>
</dbReference>
<evidence type="ECO:0000313" key="3">
    <source>
        <dbReference type="Proteomes" id="UP000664360"/>
    </source>
</evidence>
<accession>A0ABZ2T3Y7</accession>
<evidence type="ECO:0000256" key="1">
    <source>
        <dbReference type="SAM" id="MobiDB-lite"/>
    </source>
</evidence>
<reference evidence="2 3" key="2">
    <citation type="submission" date="2024-03" db="EMBL/GenBank/DDBJ databases">
        <title>The Genome Sequence of Enterococcus sp. DIV1094.</title>
        <authorList>
            <consortium name="The Broad Institute Genomics Platform"/>
            <consortium name="The Broad Institute Microbial Omics Core"/>
            <consortium name="The Broad Institute Genomic Center for Infectious Diseases"/>
            <person name="Earl A."/>
            <person name="Manson A."/>
            <person name="Gilmore M."/>
            <person name="Schwartman J."/>
            <person name="Shea T."/>
            <person name="Abouelleil A."/>
            <person name="Cao P."/>
            <person name="Chapman S."/>
            <person name="Cusick C."/>
            <person name="Young S."/>
            <person name="Neafsey D."/>
            <person name="Nusbaum C."/>
            <person name="Birren B."/>
        </authorList>
    </citation>
    <scope>NUCLEOTIDE SEQUENCE [LARGE SCALE GENOMIC DNA]</scope>
    <source>
        <strain evidence="2 3">DIV1094</strain>
    </source>
</reference>
<proteinExistence type="predicted"/>
<feature type="region of interest" description="Disordered" evidence="1">
    <location>
        <begin position="1"/>
        <end position="20"/>
    </location>
</feature>
<gene>
    <name evidence="2" type="ORF">DOK79_002573</name>
</gene>
<sequence length="2374" mass="271416">MPIEEHRKKTGLFNSKSRKHLTQKEQQRRLHLLAQILGHYPVGRGIWTPAGMLYLLSIGQNFRIVDANLPNRQRAVQETKAAFEVDTFVEARQQGEEISVQSLASSSTANPRRFVQPLPQNTPRNMTQTIQAPLPSNPLIYLVEKAHQWSIGIHKMAYSISHLENCTTTSEVFHQNSLGLFNGANQTQAHFKTVCQIAVAKAQKKNEQPIKVPAGFQKFHFTHRQNKNSTHLFTAEEAAVKMRKMFQATMGDFDQPVNLTTINQARKQVDQQDTPIIEAFWNEMTELFTSFFSQPENTTFTEQQADKNGYSVMDHFFEWMGQTFSVNLDTYDSTDKQTNEHFNNPRVTTPFDPLTTESAADKPDITEIEPGALAKLLELGNRLSKKFDDFIKKYDPLVGRGAEAAPVNSQPDRSAAAEHLQSSPVIFAKDSEYEQVIQIIDAISQNKRPAGNLSVLPNFRYDELLYDRKNQTASANVMLKTFFVDQNLLQSSANDLELIEVVQRWAGRNWGNEDNTQSQRAQYLAYLILESYGVEDVRIGEFLSNSQLQAIYKQWKTNTLLMGYPYKEVNEQSHIYHLSPAETPSVTRFLQQMKVNKQIYKDFIHERPASISKNTKIPPIYHQKQLFNMRAKTVEVNNVAQDFLSKQRIYLDQPTPAQLVIEMRKWILNGKRYEEIVRRQITAATMLRQAHGATEKPLTVSEARAILLQWEENNAQLGYVYQKTKKKNWGIDINKIKKEQEKEREKQVKQKIELFLRENGLSSSIKTPFQPEKTPEQQTTIENQEIIQQRVANFLTDKGIACNTTNPNLFAEAVSNWVLLEGATQKIIDMVKVKQIAQVILDEKLDGVISNEHAEITFVKWLWDLIETDESLLTVVPRPVSDEQIITSMPTSPAPMMNVMNQTETTIGEEAKNTTNNEQWRSAKVMKQVEAFFREKGLLVGEVTKEDVLSAMGKWFIESGERTSVMPEKIQAVASVILKELKLYGGAPEEVLSDASAEKTVMKWAFENVLGSSIEAYIAKNIVDVPDPSAFTLGHLRRLFTFEELKKTGRINFSSQQDSKASIDAERNLKRLWATLSNRALPHYLLKSSNLPDNLLISDYSSLTQLTGASLLADLGFSKKFNQTETRLLGEFFLETLSLKGVHHFEELSFLLTPALVTVAQLEPDKMRAALVNDNYIEVALTTFISYSQRGYFQLMKTQAILNDLTATYQQAVIDWRRKLALVDEVLAECNRLGIRVSMAAGQVYLAGGNPCPGQWTPPDLERWYTRLTKDVAESYHLLNQFLIQLSIQSIPQQELAFLFSPNSHIYAASAQFKSEVRQYDPPKNMRSVPPFLLYKQEELLDTKLNLNQTDLFVAKNGNEERWYALKRLDEGGYKFYRVDQDPFLYLIYGLMDRKDLWDGQFRKNGDKIRIGKKDYTFTTQVHMDKEYSHGEGNTTLANQISLEHKDVLYRQLYASGNEQTVATKVWDVLKHVIPFYDCVVGVSAHNAEEAVPNCLLDAVSLIPVLGQVTSFSMRFALGVAKSVVKSGLSTTLKTGTRFLPTLPELRGLFATAIRTFDPGVEMIIGGGQFILKRLVALKNEEFVSKELKAVLTKLDLLKKQQPDVTQNFVTARLSKDGPEVRVKRMQNNLYLKVNDLKNGDVSGKYFTLRGEQLREFEGPATFTPRQKVVIQRLSRSLDVDQIFVEEPNLYPKLYGEGKVYTYKKKDGQRISAIKMDGQIVPVHIQVLEKHGVRYDIFDGEKLLPVNFNGIEWYFEPVTSPVISKSVETEVTHRLNQFETLWDVATLSAPDERGLMWSAEGRSYIKINDRYIPLILLNKEENRYHLVKKDILEPLTVLRFDLNERSFRFETEREKLAFELQSHIRRAGTSDDLIPGTSSGSAGTSRETKSYPPLPNTPARWKEWNEFRQAEILVVEPLKRPVDRNVVCKKLSTFIPEPKIVVSLDEEKERKGISEAIAHMYHLQPVDYQTFSGLNPNKAPEYLQPFFKKVSEAFYEAIEYFQRTKERCIELLKLDKIAGTPEGQYAVEMFDMYQIKNREPYLREIFKRLLSVSEKGERFLRQSADWGFENIWIVSTKLEKNEARQAYYTKVEAIPRTSAFMMTRDPECRIIFIADTNHIDPDHLPNLQLAIDPKETLMHETAHVVSMAYDVVSGYPYVAKGFSKCGQDVRDQYFRRFEGFFKTRYFDSYVDQLADVQGSPMLSNEAVILAEKTDAMLSMNIQMLDAETLMIMIRDVAKGNKFNQRPKVFKRDVSSEQSEIKITGETFIAVALMKSGSFYTVEKSPELKVPQKQPDSTTLSPDSTTKTQQVNTKKANLKPATPKQSKKNQSKSKKGKPRIQKLVGFSTKASIFLNEGQRTTPVKQKRSELNLQYR</sequence>
<dbReference type="RefSeq" id="WP_206857352.1">
    <property type="nucleotide sequence ID" value="NZ_CP147250.1"/>
</dbReference>
<feature type="region of interest" description="Disordered" evidence="1">
    <location>
        <begin position="1869"/>
        <end position="1895"/>
    </location>
</feature>
<feature type="compositionally biased region" description="Low complexity" evidence="1">
    <location>
        <begin position="2294"/>
        <end position="2307"/>
    </location>
</feature>